<dbReference type="SUPFAM" id="SSF51556">
    <property type="entry name" value="Metallo-dependent hydrolases"/>
    <property type="match status" value="1"/>
</dbReference>
<evidence type="ECO:0000256" key="2">
    <source>
        <dbReference type="ARBA" id="ARBA00022723"/>
    </source>
</evidence>
<sequence length="258" mass="28592">MYVDSHCHIDFEDLVAQGDALFDRMSAAKVSHAVCIGVNLENIGRVLELANSRANLFATVGVHPEYTEGEEPDLDRLVALAADPKVIAIGETGLDYYWHKDKPEWQRDRFRTHIRAARACKKPLVIHTRDSAEDVIRILSEEQAEEVGGVMHCFTENLEVARAAIELGFCISFSGILTFKNATQVKDVAAAVPLDRILIETDSPYLAPVPHRGKMNEPSYVPHVAAELARLRGITLEEVAAATTANFFRLFRTALVTP</sequence>
<dbReference type="EMBL" id="JBEWLZ010000011">
    <property type="protein sequence ID" value="MET1491376.1"/>
    <property type="molecule type" value="Genomic_DNA"/>
</dbReference>
<dbReference type="InterPro" id="IPR032466">
    <property type="entry name" value="Metal_Hydrolase"/>
</dbReference>
<dbReference type="InterPro" id="IPR015991">
    <property type="entry name" value="TatD/YcfH-like"/>
</dbReference>
<protein>
    <submittedName>
        <fullName evidence="4">TatD family hydrolase</fullName>
        <ecNumber evidence="4">3.1.-.-</ecNumber>
    </submittedName>
</protein>
<dbReference type="Pfam" id="PF01026">
    <property type="entry name" value="TatD_DNase"/>
    <property type="match status" value="1"/>
</dbReference>
<dbReference type="RefSeq" id="WP_345929280.1">
    <property type="nucleotide sequence ID" value="NZ_JBDIVF010000009.1"/>
</dbReference>
<dbReference type="PROSITE" id="PS01091">
    <property type="entry name" value="TATD_3"/>
    <property type="match status" value="1"/>
</dbReference>
<keyword evidence="3 4" id="KW-0378">Hydrolase</keyword>
<dbReference type="Gene3D" id="3.20.20.140">
    <property type="entry name" value="Metal-dependent hydrolases"/>
    <property type="match status" value="1"/>
</dbReference>
<dbReference type="CDD" id="cd01310">
    <property type="entry name" value="TatD_DNAse"/>
    <property type="match status" value="1"/>
</dbReference>
<keyword evidence="2" id="KW-0479">Metal-binding</keyword>
<gene>
    <name evidence="4" type="ORF">ABVT11_16175</name>
</gene>
<keyword evidence="5" id="KW-1185">Reference proteome</keyword>
<evidence type="ECO:0000256" key="1">
    <source>
        <dbReference type="ARBA" id="ARBA00009275"/>
    </source>
</evidence>
<comment type="similarity">
    <text evidence="1">Belongs to the metallo-dependent hydrolases superfamily. TatD-type hydrolase family.</text>
</comment>
<evidence type="ECO:0000313" key="4">
    <source>
        <dbReference type="EMBL" id="MET1491376.1"/>
    </source>
</evidence>
<dbReference type="EC" id="3.1.-.-" evidence="4"/>
<reference evidence="4 5" key="1">
    <citation type="submission" date="2024-07" db="EMBL/GenBank/DDBJ databases">
        <title>Uliginosibacterium paludis KCTC:42655.</title>
        <authorList>
            <person name="Kim M.K."/>
        </authorList>
    </citation>
    <scope>NUCLEOTIDE SEQUENCE [LARGE SCALE GENOMIC DNA]</scope>
    <source>
        <strain evidence="4 5">KCTC 42655</strain>
    </source>
</reference>
<name>A0ABV2CTZ5_9RHOO</name>
<dbReference type="GO" id="GO:0016787">
    <property type="term" value="F:hydrolase activity"/>
    <property type="evidence" value="ECO:0007669"/>
    <property type="project" value="UniProtKB-KW"/>
</dbReference>
<organism evidence="4 5">
    <name type="scientific">Uliginosibacterium paludis</name>
    <dbReference type="NCBI Taxonomy" id="1615952"/>
    <lineage>
        <taxon>Bacteria</taxon>
        <taxon>Pseudomonadati</taxon>
        <taxon>Pseudomonadota</taxon>
        <taxon>Betaproteobacteria</taxon>
        <taxon>Rhodocyclales</taxon>
        <taxon>Zoogloeaceae</taxon>
        <taxon>Uliginosibacterium</taxon>
    </lineage>
</organism>
<evidence type="ECO:0000313" key="5">
    <source>
        <dbReference type="Proteomes" id="UP001548590"/>
    </source>
</evidence>
<dbReference type="NCBIfam" id="TIGR00010">
    <property type="entry name" value="YchF/TatD family DNA exonuclease"/>
    <property type="match status" value="1"/>
</dbReference>
<dbReference type="InterPro" id="IPR001130">
    <property type="entry name" value="TatD-like"/>
</dbReference>
<dbReference type="PANTHER" id="PTHR46124:SF2">
    <property type="entry name" value="D-AMINOACYL-TRNA DEACYLASE"/>
    <property type="match status" value="1"/>
</dbReference>
<comment type="caution">
    <text evidence="4">The sequence shown here is derived from an EMBL/GenBank/DDBJ whole genome shotgun (WGS) entry which is preliminary data.</text>
</comment>
<evidence type="ECO:0000256" key="3">
    <source>
        <dbReference type="ARBA" id="ARBA00022801"/>
    </source>
</evidence>
<dbReference type="Proteomes" id="UP001548590">
    <property type="component" value="Unassembled WGS sequence"/>
</dbReference>
<accession>A0ABV2CTZ5</accession>
<dbReference type="PANTHER" id="PTHR46124">
    <property type="entry name" value="D-AMINOACYL-TRNA DEACYLASE"/>
    <property type="match status" value="1"/>
</dbReference>
<dbReference type="InterPro" id="IPR018228">
    <property type="entry name" value="DNase_TatD-rel_CS"/>
</dbReference>
<dbReference type="PIRSF" id="PIRSF005902">
    <property type="entry name" value="DNase_TatD"/>
    <property type="match status" value="1"/>
</dbReference>
<proteinExistence type="inferred from homology"/>
<dbReference type="PROSITE" id="PS01137">
    <property type="entry name" value="TATD_1"/>
    <property type="match status" value="1"/>
</dbReference>